<dbReference type="EMBL" id="ONZQ02000003">
    <property type="protein sequence ID" value="SPN99623.1"/>
    <property type="molecule type" value="Genomic_DNA"/>
</dbReference>
<keyword evidence="4 5" id="KW-0472">Membrane</keyword>
<dbReference type="GO" id="GO:0005254">
    <property type="term" value="F:chloride channel activity"/>
    <property type="evidence" value="ECO:0007669"/>
    <property type="project" value="TreeGrafter"/>
</dbReference>
<organism evidence="8 9">
    <name type="scientific">Cephalotrichum gorgonifer</name>
    <dbReference type="NCBI Taxonomy" id="2041049"/>
    <lineage>
        <taxon>Eukaryota</taxon>
        <taxon>Fungi</taxon>
        <taxon>Dikarya</taxon>
        <taxon>Ascomycota</taxon>
        <taxon>Pezizomycotina</taxon>
        <taxon>Sordariomycetes</taxon>
        <taxon>Hypocreomycetidae</taxon>
        <taxon>Microascales</taxon>
        <taxon>Microascaceae</taxon>
        <taxon>Cephalotrichum</taxon>
    </lineage>
</organism>
<dbReference type="PANTHER" id="PTHR12308:SF73">
    <property type="entry name" value="ANOCTAMIN"/>
    <property type="match status" value="1"/>
</dbReference>
<evidence type="ECO:0000256" key="5">
    <source>
        <dbReference type="SAM" id="Phobius"/>
    </source>
</evidence>
<dbReference type="Pfam" id="PF04547">
    <property type="entry name" value="Anoctamin"/>
    <property type="match status" value="1"/>
</dbReference>
<feature type="domain" description="Anoctamin transmembrane" evidence="6">
    <location>
        <begin position="180"/>
        <end position="646"/>
    </location>
</feature>
<dbReference type="AlphaFoldDB" id="A0AAE8STA9"/>
<evidence type="ECO:0000256" key="4">
    <source>
        <dbReference type="ARBA" id="ARBA00023136"/>
    </source>
</evidence>
<feature type="transmembrane region" description="Helical" evidence="5">
    <location>
        <begin position="222"/>
        <end position="239"/>
    </location>
</feature>
<evidence type="ECO:0000313" key="8">
    <source>
        <dbReference type="EMBL" id="SPN99623.1"/>
    </source>
</evidence>
<feature type="transmembrane region" description="Helical" evidence="5">
    <location>
        <begin position="188"/>
        <end position="216"/>
    </location>
</feature>
<evidence type="ECO:0000313" key="9">
    <source>
        <dbReference type="Proteomes" id="UP001187682"/>
    </source>
</evidence>
<evidence type="ECO:0000256" key="1">
    <source>
        <dbReference type="ARBA" id="ARBA00004141"/>
    </source>
</evidence>
<keyword evidence="2 5" id="KW-0812">Transmembrane</keyword>
<dbReference type="PANTHER" id="PTHR12308">
    <property type="entry name" value="ANOCTAMIN"/>
    <property type="match status" value="1"/>
</dbReference>
<evidence type="ECO:0000256" key="2">
    <source>
        <dbReference type="ARBA" id="ARBA00022692"/>
    </source>
</evidence>
<keyword evidence="3 5" id="KW-1133">Transmembrane helix</keyword>
<dbReference type="InterPro" id="IPR049452">
    <property type="entry name" value="Anoctamin_TM"/>
</dbReference>
<accession>A0AAE8STA9</accession>
<dbReference type="InterPro" id="IPR049456">
    <property type="entry name" value="Anoctamin_N_fung"/>
</dbReference>
<feature type="transmembrane region" description="Helical" evidence="5">
    <location>
        <begin position="293"/>
        <end position="311"/>
    </location>
</feature>
<feature type="transmembrane region" description="Helical" evidence="5">
    <location>
        <begin position="441"/>
        <end position="462"/>
    </location>
</feature>
<dbReference type="Proteomes" id="UP001187682">
    <property type="component" value="Unassembled WGS sequence"/>
</dbReference>
<feature type="transmembrane region" description="Helical" evidence="5">
    <location>
        <begin position="379"/>
        <end position="400"/>
    </location>
</feature>
<dbReference type="GO" id="GO:0032541">
    <property type="term" value="C:cortical endoplasmic reticulum"/>
    <property type="evidence" value="ECO:0007669"/>
    <property type="project" value="TreeGrafter"/>
</dbReference>
<dbReference type="Pfam" id="PF20877">
    <property type="entry name" value="Anoctamin_N"/>
    <property type="match status" value="1"/>
</dbReference>
<evidence type="ECO:0000256" key="3">
    <source>
        <dbReference type="ARBA" id="ARBA00022989"/>
    </source>
</evidence>
<evidence type="ECO:0000259" key="7">
    <source>
        <dbReference type="Pfam" id="PF20877"/>
    </source>
</evidence>
<gene>
    <name evidence="8" type="ORF">DNG_02475</name>
</gene>
<sequence>MASPKAAKEGGERGVDPNLGVDYVVHYKIPENERAEAEASYVQLIEALTNVGLTSEVRPADDSSLLVFVKMASPDLLREQAFSSRLQDWLHGVRTSGPNASGDLATSLMEEPVSEAERLRLVYLAMVRTKEEGGAGITPGVGKWKYVASVFPLHDRKFNGAWITRLSTKYLLGNEDLDEIKDKFGEQVALYFAFVQAYFRALVFPAALGASTWFLLGSKFSFLYALGSCLWSVVFFEYWKKKEVDLAVQWGVRGVSKIQLPRVEFEADGEAEDVVTGEKVKVYSPFRRLGTQLLQIPFTVACVVVLGGFIATCNSLEIFITEVYTGPFGSILPFLPTVLLVTVLPAFSAVLTAFAKKLTDMENYETVDSYHAALVQKEFVLNFMTSYMPLAFTAFVYLPFGHLLTPYLDFWRAAAQMLTFGEKELSTQDFNINPDRITKQMFYFTVTAQIVNFGTEAIVPYVKRKLTKKAKERGIVGKVAEIGVKDTPEEASFLSKVRAEAELEMYDVTTDYREMVIQFGYLSLFSVAWPLAGCSFMINNWVELRSDAFKIATGSRRPIPWRADSIGPWLDALGFLSWLGSLTSPAIVYLCRGGASGSIGAASNVEAWGLLLTILLAEHFYLLVQMAVRVIMGKVDSPGLQRERRERFEMKKRMLGGKVPISGAIGSQGAVAMREKLAQSALHEEAGLGVQGSLEDR</sequence>
<dbReference type="InterPro" id="IPR007632">
    <property type="entry name" value="Anoctamin"/>
</dbReference>
<dbReference type="GO" id="GO:0016020">
    <property type="term" value="C:membrane"/>
    <property type="evidence" value="ECO:0007669"/>
    <property type="project" value="UniProtKB-SubCell"/>
</dbReference>
<feature type="domain" description="Anoctamin alpha-beta plait" evidence="7">
    <location>
        <begin position="20"/>
        <end position="147"/>
    </location>
</feature>
<name>A0AAE8STA9_9PEZI</name>
<keyword evidence="9" id="KW-1185">Reference proteome</keyword>
<feature type="transmembrane region" description="Helical" evidence="5">
    <location>
        <begin position="519"/>
        <end position="538"/>
    </location>
</feature>
<comment type="caution">
    <text evidence="8">The sequence shown here is derived from an EMBL/GenBank/DDBJ whole genome shotgun (WGS) entry which is preliminary data.</text>
</comment>
<proteinExistence type="predicted"/>
<evidence type="ECO:0000259" key="6">
    <source>
        <dbReference type="Pfam" id="PF04547"/>
    </source>
</evidence>
<feature type="transmembrane region" description="Helical" evidence="5">
    <location>
        <begin position="331"/>
        <end position="354"/>
    </location>
</feature>
<feature type="transmembrane region" description="Helical" evidence="5">
    <location>
        <begin position="607"/>
        <end position="624"/>
    </location>
</feature>
<protein>
    <submittedName>
        <fullName evidence="8">Related to IST2 protein</fullName>
    </submittedName>
</protein>
<comment type="subcellular location">
    <subcellularLocation>
        <location evidence="1">Membrane</location>
        <topology evidence="1">Multi-pass membrane protein</topology>
    </subcellularLocation>
</comment>
<reference evidence="8" key="1">
    <citation type="submission" date="2018-03" db="EMBL/GenBank/DDBJ databases">
        <authorList>
            <person name="Guldener U."/>
        </authorList>
    </citation>
    <scope>NUCLEOTIDE SEQUENCE</scope>
</reference>